<feature type="compositionally biased region" description="Pro residues" evidence="1">
    <location>
        <begin position="310"/>
        <end position="319"/>
    </location>
</feature>
<feature type="region of interest" description="Disordered" evidence="1">
    <location>
        <begin position="286"/>
        <end position="329"/>
    </location>
</feature>
<proteinExistence type="predicted"/>
<organism evidence="2 3">
    <name type="scientific">Mya arenaria</name>
    <name type="common">Soft-shell clam</name>
    <dbReference type="NCBI Taxonomy" id="6604"/>
    <lineage>
        <taxon>Eukaryota</taxon>
        <taxon>Metazoa</taxon>
        <taxon>Spiralia</taxon>
        <taxon>Lophotrochozoa</taxon>
        <taxon>Mollusca</taxon>
        <taxon>Bivalvia</taxon>
        <taxon>Autobranchia</taxon>
        <taxon>Heteroconchia</taxon>
        <taxon>Euheterodonta</taxon>
        <taxon>Imparidentia</taxon>
        <taxon>Neoheterodontei</taxon>
        <taxon>Myida</taxon>
        <taxon>Myoidea</taxon>
        <taxon>Myidae</taxon>
        <taxon>Mya</taxon>
    </lineage>
</organism>
<evidence type="ECO:0000313" key="3">
    <source>
        <dbReference type="Proteomes" id="UP001164746"/>
    </source>
</evidence>
<dbReference type="EMBL" id="CP111025">
    <property type="protein sequence ID" value="WAR25775.1"/>
    <property type="molecule type" value="Genomic_DNA"/>
</dbReference>
<keyword evidence="3" id="KW-1185">Reference proteome</keyword>
<evidence type="ECO:0000313" key="2">
    <source>
        <dbReference type="EMBL" id="WAR25775.1"/>
    </source>
</evidence>
<protein>
    <submittedName>
        <fullName evidence="2">Uncharacterized protein</fullName>
    </submittedName>
</protein>
<feature type="compositionally biased region" description="Polar residues" evidence="1">
    <location>
        <begin position="362"/>
        <end position="371"/>
    </location>
</feature>
<gene>
    <name evidence="2" type="ORF">MAR_011479</name>
</gene>
<evidence type="ECO:0000256" key="1">
    <source>
        <dbReference type="SAM" id="MobiDB-lite"/>
    </source>
</evidence>
<feature type="region of interest" description="Disordered" evidence="1">
    <location>
        <begin position="347"/>
        <end position="374"/>
    </location>
</feature>
<accession>A0ABY7FUB0</accession>
<feature type="compositionally biased region" description="Polar residues" evidence="1">
    <location>
        <begin position="202"/>
        <end position="222"/>
    </location>
</feature>
<dbReference type="Proteomes" id="UP001164746">
    <property type="component" value="Chromosome 14"/>
</dbReference>
<dbReference type="InterPro" id="IPR013083">
    <property type="entry name" value="Znf_RING/FYVE/PHD"/>
</dbReference>
<sequence length="491" mass="55476">MAENDQLFALLEIMLRTFAGVSVPRMKPGGHSDEIFVDLTDDKRENLDYQILKDVRQCENKHKFCYSCIFVWSTSGNPTNHSRCPVCRVEGLYVKNERLNNEILDLPVKCHMLTCRWKGQLREYEDHVHTTYGETANKGKLNSHRELPVVNSGPEIAANPPSTSRLRARSSSNASSSTIASNNDTADTSVGPRRSTRPPLTAVTNNGHHNRSNTVSQRSPATAQGVIKTSRSRSRSRVGNTSPQRRTSTTSTGLPSNGRLTSRARIRNGGLQNANSQNTIRHNHYTSTQETSNEHNNSTVQTTTEEIHTPRPPTTPRPAPASQTSGRRLPTLPSIVSADMARQNVLESPRDRNLDNNNNNNVSQSMYSSDYATREAERRHVAERRHYVPDPVGRNLQTRSFGTIRERLNESRQRLDMLMSTFSSEIDRGRQNLSAFQQEREVRRQEQMSEVRDLGRRLTHVASELRGLLNQRRQIRQQIDTMTDAASEDTD</sequence>
<reference evidence="2" key="1">
    <citation type="submission" date="2022-11" db="EMBL/GenBank/DDBJ databases">
        <title>Centuries of genome instability and evolution in soft-shell clam transmissible cancer (bioRxiv).</title>
        <authorList>
            <person name="Hart S.F.M."/>
            <person name="Yonemitsu M.A."/>
            <person name="Giersch R.M."/>
            <person name="Beal B.F."/>
            <person name="Arriagada G."/>
            <person name="Davis B.W."/>
            <person name="Ostrander E.A."/>
            <person name="Goff S.P."/>
            <person name="Metzger M.J."/>
        </authorList>
    </citation>
    <scope>NUCLEOTIDE SEQUENCE</scope>
    <source>
        <strain evidence="2">MELC-2E11</strain>
        <tissue evidence="2">Siphon/mantle</tissue>
    </source>
</reference>
<feature type="region of interest" description="Disordered" evidence="1">
    <location>
        <begin position="151"/>
        <end position="262"/>
    </location>
</feature>
<name>A0ABY7FUB0_MYAAR</name>
<feature type="compositionally biased region" description="Low complexity" evidence="1">
    <location>
        <begin position="162"/>
        <end position="185"/>
    </location>
</feature>
<dbReference type="SUPFAM" id="SSF57850">
    <property type="entry name" value="RING/U-box"/>
    <property type="match status" value="1"/>
</dbReference>
<dbReference type="Gene3D" id="3.30.40.10">
    <property type="entry name" value="Zinc/RING finger domain, C3HC4 (zinc finger)"/>
    <property type="match status" value="1"/>
</dbReference>
<feature type="compositionally biased region" description="Polar residues" evidence="1">
    <location>
        <begin position="286"/>
        <end position="301"/>
    </location>
</feature>